<organism evidence="2 3">
    <name type="scientific">Folsomia candida</name>
    <name type="common">Springtail</name>
    <dbReference type="NCBI Taxonomy" id="158441"/>
    <lineage>
        <taxon>Eukaryota</taxon>
        <taxon>Metazoa</taxon>
        <taxon>Ecdysozoa</taxon>
        <taxon>Arthropoda</taxon>
        <taxon>Hexapoda</taxon>
        <taxon>Collembola</taxon>
        <taxon>Entomobryomorpha</taxon>
        <taxon>Isotomoidea</taxon>
        <taxon>Isotomidae</taxon>
        <taxon>Proisotominae</taxon>
        <taxon>Folsomia</taxon>
    </lineage>
</organism>
<gene>
    <name evidence="2" type="ORF">Fcan01_07181</name>
</gene>
<comment type="caution">
    <text evidence="2">The sequence shown here is derived from an EMBL/GenBank/DDBJ whole genome shotgun (WGS) entry which is preliminary data.</text>
</comment>
<keyword evidence="3" id="KW-1185">Reference proteome</keyword>
<dbReference type="EMBL" id="LNIX01000003">
    <property type="protein sequence ID" value="OXA57959.1"/>
    <property type="molecule type" value="Genomic_DNA"/>
</dbReference>
<evidence type="ECO:0000313" key="3">
    <source>
        <dbReference type="Proteomes" id="UP000198287"/>
    </source>
</evidence>
<proteinExistence type="predicted"/>
<dbReference type="Proteomes" id="UP000198287">
    <property type="component" value="Unassembled WGS sequence"/>
</dbReference>
<reference evidence="2 3" key="1">
    <citation type="submission" date="2015-12" db="EMBL/GenBank/DDBJ databases">
        <title>The genome of Folsomia candida.</title>
        <authorList>
            <person name="Faddeeva A."/>
            <person name="Derks M.F."/>
            <person name="Anvar Y."/>
            <person name="Smit S."/>
            <person name="Van Straalen N."/>
            <person name="Roelofs D."/>
        </authorList>
    </citation>
    <scope>NUCLEOTIDE SEQUENCE [LARGE SCALE GENOMIC DNA]</scope>
    <source>
        <strain evidence="2 3">VU population</strain>
        <tissue evidence="2">Whole body</tissue>
    </source>
</reference>
<evidence type="ECO:0000313" key="2">
    <source>
        <dbReference type="EMBL" id="OXA57959.1"/>
    </source>
</evidence>
<evidence type="ECO:0000256" key="1">
    <source>
        <dbReference type="SAM" id="Phobius"/>
    </source>
</evidence>
<accession>A0A226EKH6</accession>
<feature type="transmembrane region" description="Helical" evidence="1">
    <location>
        <begin position="108"/>
        <end position="130"/>
    </location>
</feature>
<keyword evidence="1" id="KW-0472">Membrane</keyword>
<keyword evidence="1" id="KW-1133">Transmembrane helix</keyword>
<protein>
    <submittedName>
        <fullName evidence="2">Uncharacterized protein</fullName>
    </submittedName>
</protein>
<feature type="transmembrane region" description="Helical" evidence="1">
    <location>
        <begin position="52"/>
        <end position="69"/>
    </location>
</feature>
<sequence>MEKVKIVPPPSTLSVSSSGNIVDDVYNAFSIRVSSLTNRRPVWVVNFTVDQISFYIGALGGIGMAYLMSQYDLQNIDNMEYFNHDDRESPPNVFLDLIRHIITNPLHIVHRFFVSGSVYCLIGLATSRIFRQDGWMRPLTCGSFTGLYFTNGGTFMDRIKGAVGFSVFALLMEGFFSIATR</sequence>
<name>A0A226EKH6_FOLCA</name>
<feature type="transmembrane region" description="Helical" evidence="1">
    <location>
        <begin position="159"/>
        <end position="179"/>
    </location>
</feature>
<keyword evidence="1" id="KW-0812">Transmembrane</keyword>
<dbReference type="AlphaFoldDB" id="A0A226EKH6"/>